<name>A0A072P3Q1_9EURO</name>
<comment type="caution">
    <text evidence="3">The sequence shown here is derived from an EMBL/GenBank/DDBJ whole genome shotgun (WGS) entry which is preliminary data.</text>
</comment>
<organism evidence="3 4">
    <name type="scientific">Exophiala aquamarina CBS 119918</name>
    <dbReference type="NCBI Taxonomy" id="1182545"/>
    <lineage>
        <taxon>Eukaryota</taxon>
        <taxon>Fungi</taxon>
        <taxon>Dikarya</taxon>
        <taxon>Ascomycota</taxon>
        <taxon>Pezizomycotina</taxon>
        <taxon>Eurotiomycetes</taxon>
        <taxon>Chaetothyriomycetidae</taxon>
        <taxon>Chaetothyriales</taxon>
        <taxon>Herpotrichiellaceae</taxon>
        <taxon>Exophiala</taxon>
    </lineage>
</organism>
<dbReference type="GO" id="GO:0005739">
    <property type="term" value="C:mitochondrion"/>
    <property type="evidence" value="ECO:0007669"/>
    <property type="project" value="TreeGrafter"/>
</dbReference>
<protein>
    <submittedName>
        <fullName evidence="3">Uncharacterized protein</fullName>
    </submittedName>
</protein>
<sequence>MGAARDLWIKWKMLRLPWRKRFLIGQDLHGNTFWEFKDAINHNRWRRIVQAGRKTHHSDVKISPQWHQWLRQTRPDAPSIQEQMADVQRIEQMKHNARLADERWAAKPKYIEKPEPTPAATGDAQVSTPAAEKTKNTVEEEDPWSKASASKGGSSSGATWTPEAWVPGATKR</sequence>
<proteinExistence type="inferred from homology"/>
<gene>
    <name evidence="3" type="ORF">A1O9_09473</name>
</gene>
<reference evidence="3 4" key="1">
    <citation type="submission" date="2013-03" db="EMBL/GenBank/DDBJ databases">
        <title>The Genome Sequence of Exophiala aquamarina CBS 119918.</title>
        <authorList>
            <consortium name="The Broad Institute Genomics Platform"/>
            <person name="Cuomo C."/>
            <person name="de Hoog S."/>
            <person name="Gorbushina A."/>
            <person name="Walker B."/>
            <person name="Young S.K."/>
            <person name="Zeng Q."/>
            <person name="Gargeya S."/>
            <person name="Fitzgerald M."/>
            <person name="Haas B."/>
            <person name="Abouelleil A."/>
            <person name="Allen A.W."/>
            <person name="Alvarado L."/>
            <person name="Arachchi H.M."/>
            <person name="Berlin A.M."/>
            <person name="Chapman S.B."/>
            <person name="Gainer-Dewar J."/>
            <person name="Goldberg J."/>
            <person name="Griggs A."/>
            <person name="Gujja S."/>
            <person name="Hansen M."/>
            <person name="Howarth C."/>
            <person name="Imamovic A."/>
            <person name="Ireland A."/>
            <person name="Larimer J."/>
            <person name="McCowan C."/>
            <person name="Murphy C."/>
            <person name="Pearson M."/>
            <person name="Poon T.W."/>
            <person name="Priest M."/>
            <person name="Roberts A."/>
            <person name="Saif S."/>
            <person name="Shea T."/>
            <person name="Sisk P."/>
            <person name="Sykes S."/>
            <person name="Wortman J."/>
            <person name="Nusbaum C."/>
            <person name="Birren B."/>
        </authorList>
    </citation>
    <scope>NUCLEOTIDE SEQUENCE [LARGE SCALE GENOMIC DNA]</scope>
    <source>
        <strain evidence="3 4">CBS 119918</strain>
    </source>
</reference>
<dbReference type="PANTHER" id="PTHR32470:SF2">
    <property type="entry name" value="NADH DEHYDROGENASE [UBIQUINONE] 1 ALPHA SUBCOMPLEX ASSEMBLY FACTOR 2"/>
    <property type="match status" value="1"/>
</dbReference>
<dbReference type="Proteomes" id="UP000027920">
    <property type="component" value="Unassembled WGS sequence"/>
</dbReference>
<evidence type="ECO:0000313" key="4">
    <source>
        <dbReference type="Proteomes" id="UP000027920"/>
    </source>
</evidence>
<feature type="region of interest" description="Disordered" evidence="2">
    <location>
        <begin position="102"/>
        <end position="172"/>
    </location>
</feature>
<dbReference type="PANTHER" id="PTHR32470">
    <property type="entry name" value="ADH DEHYDROGENASE [UBIQUINONE] 1 ALPHA SUBCOMPLEX ASSEMBLY FACTOR 2"/>
    <property type="match status" value="1"/>
</dbReference>
<dbReference type="HOGENOM" id="CLU_067876_1_0_1"/>
<evidence type="ECO:0000256" key="2">
    <source>
        <dbReference type="SAM" id="MobiDB-lite"/>
    </source>
</evidence>
<dbReference type="InterPro" id="IPR052618">
    <property type="entry name" value="ComplexI_NDUFA12"/>
</dbReference>
<dbReference type="GeneID" id="25284382"/>
<dbReference type="AlphaFoldDB" id="A0A072P3Q1"/>
<dbReference type="EMBL" id="AMGV01000010">
    <property type="protein sequence ID" value="KEF54307.1"/>
    <property type="molecule type" value="Genomic_DNA"/>
</dbReference>
<feature type="compositionally biased region" description="Basic and acidic residues" evidence="2">
    <location>
        <begin position="102"/>
        <end position="115"/>
    </location>
</feature>
<dbReference type="RefSeq" id="XP_013256897.1">
    <property type="nucleotide sequence ID" value="XM_013401443.1"/>
</dbReference>
<dbReference type="VEuPathDB" id="FungiDB:A1O9_09473"/>
<dbReference type="OrthoDB" id="10255576at2759"/>
<dbReference type="InterPro" id="IPR007763">
    <property type="entry name" value="NDUFA12"/>
</dbReference>
<dbReference type="Pfam" id="PF05071">
    <property type="entry name" value="NDUFA12"/>
    <property type="match status" value="1"/>
</dbReference>
<dbReference type="GO" id="GO:0045271">
    <property type="term" value="C:respiratory chain complex I"/>
    <property type="evidence" value="ECO:0007669"/>
    <property type="project" value="InterPro"/>
</dbReference>
<evidence type="ECO:0000313" key="3">
    <source>
        <dbReference type="EMBL" id="KEF54307.1"/>
    </source>
</evidence>
<evidence type="ECO:0000256" key="1">
    <source>
        <dbReference type="ARBA" id="ARBA00007355"/>
    </source>
</evidence>
<accession>A0A072P3Q1</accession>
<comment type="similarity">
    <text evidence="1">Belongs to the complex I NDUFA12 subunit family.</text>
</comment>
<feature type="compositionally biased region" description="Low complexity" evidence="2">
    <location>
        <begin position="145"/>
        <end position="158"/>
    </location>
</feature>
<keyword evidence="4" id="KW-1185">Reference proteome</keyword>
<dbReference type="GO" id="GO:0032981">
    <property type="term" value="P:mitochondrial respiratory chain complex I assembly"/>
    <property type="evidence" value="ECO:0007669"/>
    <property type="project" value="TreeGrafter"/>
</dbReference>
<dbReference type="STRING" id="1182545.A0A072P3Q1"/>